<evidence type="ECO:0000313" key="2">
    <source>
        <dbReference type="EMBL" id="MPV86869.1"/>
    </source>
</evidence>
<dbReference type="SUPFAM" id="SSF55729">
    <property type="entry name" value="Acyl-CoA N-acyltransferases (Nat)"/>
    <property type="match status" value="1"/>
</dbReference>
<reference evidence="2 3" key="1">
    <citation type="submission" date="2019-10" db="EMBL/GenBank/DDBJ databases">
        <title>Cardiobacteriales fam. a chemoheterotrophic member of the order Cardiobacteriales, and proposal of Cardiobacteriales fam. nov.</title>
        <authorList>
            <person name="Wang C."/>
        </authorList>
    </citation>
    <scope>NUCLEOTIDE SEQUENCE [LARGE SCALE GENOMIC DNA]</scope>
    <source>
        <strain evidence="2 3">ML27</strain>
    </source>
</reference>
<protein>
    <submittedName>
        <fullName evidence="2">GNAT family acetyltransferase</fullName>
        <ecNumber evidence="2">2.3.1.-</ecNumber>
    </submittedName>
</protein>
<dbReference type="FunCoup" id="A0A6N7EZS6">
    <property type="interactions" value="110"/>
</dbReference>
<dbReference type="EMBL" id="WHNW01000013">
    <property type="protein sequence ID" value="MPV86869.1"/>
    <property type="molecule type" value="Genomic_DNA"/>
</dbReference>
<evidence type="ECO:0000259" key="1">
    <source>
        <dbReference type="PROSITE" id="PS51186"/>
    </source>
</evidence>
<keyword evidence="3" id="KW-1185">Reference proteome</keyword>
<organism evidence="2 3">
    <name type="scientific">Ostreibacterium oceani</name>
    <dbReference type="NCBI Taxonomy" id="2654998"/>
    <lineage>
        <taxon>Bacteria</taxon>
        <taxon>Pseudomonadati</taxon>
        <taxon>Pseudomonadota</taxon>
        <taxon>Gammaproteobacteria</taxon>
        <taxon>Cardiobacteriales</taxon>
        <taxon>Ostreibacteriaceae</taxon>
        <taxon>Ostreibacterium</taxon>
    </lineage>
</organism>
<comment type="caution">
    <text evidence="2">The sequence shown here is derived from an EMBL/GenBank/DDBJ whole genome shotgun (WGS) entry which is preliminary data.</text>
</comment>
<dbReference type="RefSeq" id="WP_152810859.1">
    <property type="nucleotide sequence ID" value="NZ_WHNW01000013.1"/>
</dbReference>
<dbReference type="PROSITE" id="PS51186">
    <property type="entry name" value="GNAT"/>
    <property type="match status" value="1"/>
</dbReference>
<accession>A0A6N7EZS6</accession>
<dbReference type="AlphaFoldDB" id="A0A6N7EZS6"/>
<dbReference type="Gene3D" id="3.40.630.30">
    <property type="match status" value="1"/>
</dbReference>
<dbReference type="Proteomes" id="UP000471298">
    <property type="component" value="Unassembled WGS sequence"/>
</dbReference>
<keyword evidence="2" id="KW-0012">Acyltransferase</keyword>
<dbReference type="CDD" id="cd04301">
    <property type="entry name" value="NAT_SF"/>
    <property type="match status" value="1"/>
</dbReference>
<dbReference type="InParanoid" id="A0A6N7EZS6"/>
<dbReference type="InterPro" id="IPR000182">
    <property type="entry name" value="GNAT_dom"/>
</dbReference>
<feature type="domain" description="N-acetyltransferase" evidence="1">
    <location>
        <begin position="20"/>
        <end position="165"/>
    </location>
</feature>
<keyword evidence="2" id="KW-0808">Transferase</keyword>
<dbReference type="GO" id="GO:0016747">
    <property type="term" value="F:acyltransferase activity, transferring groups other than amino-acyl groups"/>
    <property type="evidence" value="ECO:0007669"/>
    <property type="project" value="InterPro"/>
</dbReference>
<dbReference type="Pfam" id="PF00583">
    <property type="entry name" value="Acetyltransf_1"/>
    <property type="match status" value="1"/>
</dbReference>
<gene>
    <name evidence="2" type="ORF">GCU85_09040</name>
</gene>
<evidence type="ECO:0000313" key="3">
    <source>
        <dbReference type="Proteomes" id="UP000471298"/>
    </source>
</evidence>
<dbReference type="EC" id="2.3.1.-" evidence="2"/>
<name>A0A6N7EZS6_9GAMM</name>
<sequence>MPNESTADIIKTVTNKESNLVIRPFTASDTDVVILIWGQCGLIKPWNNPHLDIVRKLSFQPDWFLVGELYGEVIATAMFGCDEHRGWLNYFAVTPKFQKLGYGSQLMAFGEMKLIEKGCPKLNLQIRADNSTAAIFYKTVGYTQDTVISLGKRLIKDEALDKPIDKTINKPINNAQQKN</sequence>
<dbReference type="InterPro" id="IPR016181">
    <property type="entry name" value="Acyl_CoA_acyltransferase"/>
</dbReference>
<dbReference type="NCBIfam" id="NF002959">
    <property type="entry name" value="PRK03624.1"/>
    <property type="match status" value="1"/>
</dbReference>
<proteinExistence type="predicted"/>